<dbReference type="Proteomes" id="UP001054945">
    <property type="component" value="Unassembled WGS sequence"/>
</dbReference>
<proteinExistence type="predicted"/>
<evidence type="ECO:0000313" key="1">
    <source>
        <dbReference type="EMBL" id="GIX93658.1"/>
    </source>
</evidence>
<accession>A0AAV4P9H7</accession>
<comment type="caution">
    <text evidence="1">The sequence shown here is derived from an EMBL/GenBank/DDBJ whole genome shotgun (WGS) entry which is preliminary data.</text>
</comment>
<evidence type="ECO:0000313" key="2">
    <source>
        <dbReference type="Proteomes" id="UP001054945"/>
    </source>
</evidence>
<protein>
    <submittedName>
        <fullName evidence="1">Uncharacterized protein</fullName>
    </submittedName>
</protein>
<dbReference type="AlphaFoldDB" id="A0AAV4P9H7"/>
<name>A0AAV4P9H7_CAEEX</name>
<keyword evidence="2" id="KW-1185">Reference proteome</keyword>
<organism evidence="1 2">
    <name type="scientific">Caerostris extrusa</name>
    <name type="common">Bark spider</name>
    <name type="synonym">Caerostris bankana</name>
    <dbReference type="NCBI Taxonomy" id="172846"/>
    <lineage>
        <taxon>Eukaryota</taxon>
        <taxon>Metazoa</taxon>
        <taxon>Ecdysozoa</taxon>
        <taxon>Arthropoda</taxon>
        <taxon>Chelicerata</taxon>
        <taxon>Arachnida</taxon>
        <taxon>Araneae</taxon>
        <taxon>Araneomorphae</taxon>
        <taxon>Entelegynae</taxon>
        <taxon>Araneoidea</taxon>
        <taxon>Araneidae</taxon>
        <taxon>Caerostris</taxon>
    </lineage>
</organism>
<reference evidence="1 2" key="1">
    <citation type="submission" date="2021-06" db="EMBL/GenBank/DDBJ databases">
        <title>Caerostris extrusa draft genome.</title>
        <authorList>
            <person name="Kono N."/>
            <person name="Arakawa K."/>
        </authorList>
    </citation>
    <scope>NUCLEOTIDE SEQUENCE [LARGE SCALE GENOMIC DNA]</scope>
</reference>
<gene>
    <name evidence="1" type="ORF">CEXT_117841</name>
</gene>
<dbReference type="EMBL" id="BPLR01004282">
    <property type="protein sequence ID" value="GIX93658.1"/>
    <property type="molecule type" value="Genomic_DNA"/>
</dbReference>
<sequence>MVGVNKLIVPIFPPTDASAGNSTPPEASGVVHQELLLPHICPQFTATNTPLSVNKLIVPIFPTDASDGNSTPPEASGVVHRELLLPQHLSAVLCYKHSISNYTNRRT</sequence>